<evidence type="ECO:0000256" key="1">
    <source>
        <dbReference type="ARBA" id="ARBA00001946"/>
    </source>
</evidence>
<evidence type="ECO:0000313" key="24">
    <source>
        <dbReference type="Proteomes" id="UP000434604"/>
    </source>
</evidence>
<dbReference type="Gene3D" id="3.40.50.300">
    <property type="entry name" value="P-loop containing nucleotide triphosphate hydrolases"/>
    <property type="match status" value="1"/>
</dbReference>
<dbReference type="SUPFAM" id="SSF52540">
    <property type="entry name" value="P-loop containing nucleoside triphosphate hydrolases"/>
    <property type="match status" value="1"/>
</dbReference>
<evidence type="ECO:0000313" key="14">
    <source>
        <dbReference type="EMBL" id="OUQ63337.1"/>
    </source>
</evidence>
<accession>A0A174FU16</accession>
<dbReference type="HAMAP" id="MF_00027">
    <property type="entry name" value="CobB_CbiA"/>
    <property type="match status" value="1"/>
</dbReference>
<comment type="function">
    <text evidence="8">Catalyzes the ATP-dependent amidation of the two carboxylate groups at positions a and c of cobyrinate, using either L-glutamine or ammonia as the nitrogen source.</text>
</comment>
<dbReference type="Proteomes" id="UP000183040">
    <property type="component" value="Unassembled WGS sequence"/>
</dbReference>
<proteinExistence type="inferred from homology"/>
<feature type="domain" description="CobB/CobQ-like glutamine amidotransferase" evidence="10">
    <location>
        <begin position="253"/>
        <end position="432"/>
    </location>
</feature>
<evidence type="ECO:0000313" key="15">
    <source>
        <dbReference type="EMBL" id="RHK92004.1"/>
    </source>
</evidence>
<dbReference type="EMBL" id="FNRP01000011">
    <property type="protein sequence ID" value="SEA70376.1"/>
    <property type="molecule type" value="Genomic_DNA"/>
</dbReference>
<dbReference type="RefSeq" id="WP_008024862.1">
    <property type="nucleotide sequence ID" value="NZ_AP031409.1"/>
</dbReference>
<keyword evidence="4 8" id="KW-0547">Nucleotide-binding</keyword>
<dbReference type="PROSITE" id="PS51274">
    <property type="entry name" value="GATASE_COBBQ"/>
    <property type="match status" value="1"/>
</dbReference>
<dbReference type="Proteomes" id="UP000183766">
    <property type="component" value="Unassembled WGS sequence"/>
</dbReference>
<comment type="pathway">
    <text evidence="8">Cofactor biosynthesis; adenosylcobalamin biosynthesis; cob(II)yrinate a,c-diamide from sirohydrochlorin (anaerobic route): step 10/10.</text>
</comment>
<reference evidence="14" key="3">
    <citation type="journal article" date="2018" name="BMC Genomics">
        <title>Whole genome sequencing and function prediction of 133 gut anaerobes isolated from chicken caecum in pure cultures.</title>
        <authorList>
            <person name="Medvecky M."/>
            <person name="Cejkova D."/>
            <person name="Polansky O."/>
            <person name="Karasova D."/>
            <person name="Kubasova T."/>
            <person name="Cizek A."/>
            <person name="Rychlik I."/>
        </authorList>
    </citation>
    <scope>NUCLEOTIDE SEQUENCE</scope>
    <source>
        <strain evidence="14">An109</strain>
    </source>
</reference>
<reference evidence="22 23" key="4">
    <citation type="submission" date="2018-08" db="EMBL/GenBank/DDBJ databases">
        <title>A genome reference for cultivated species of the human gut microbiota.</title>
        <authorList>
            <person name="Zou Y."/>
            <person name="Xue W."/>
            <person name="Luo G."/>
        </authorList>
    </citation>
    <scope>NUCLEOTIDE SEQUENCE [LARGE SCALE GENOMIC DNA]</scope>
    <source>
        <strain evidence="16 23">AF38-2</strain>
        <strain evidence="15 22">AF39-6AC</strain>
    </source>
</reference>
<evidence type="ECO:0000313" key="13">
    <source>
        <dbReference type="EMBL" id="MCA4703332.1"/>
    </source>
</evidence>
<evidence type="ECO:0000313" key="19">
    <source>
        <dbReference type="Proteomes" id="UP000183040"/>
    </source>
</evidence>
<sequence>MKQTSHFLIGAASSGGGKTTFTTGLLRLFRDRGLNVQPYKCGPDYIDTKYHEMAAGNASVNLDLWLSSQKHVKETYAKYAAAMDVCVTEGVMGLFDGFEGMEGSSAAIAALLNIPVVLVINAKSTSYTVAPILYGFKYFNPSVRLAGVVFNQVASERHYSFLQKACEDVGVECFGFLPRLKELEVPSRHLGLTLDASYQFDKFASVVAQAIEEHVAVDRILEVCSVPLVDYNAHTSIPSTEISKDILLERKWKIAVAQDAAFNFMYRENLARLKELGTVTFFSPMSDEHLPDCDLVYLPGGYPEFFLKELESNIAVKQQLKMYVESGGRLLAECGGMMYLCDSIRGMDGKQYAMVGLLHQRATMENMKLRLGYRTLRIGEQVWKGHEFHYSSIEKELPSIAEVTDAKGNPVSTPLYRYKNLIAGYTHLYWGEMNLMKLWE</sequence>
<evidence type="ECO:0000313" key="12">
    <source>
        <dbReference type="EMBL" id="MCA4523223.1"/>
    </source>
</evidence>
<reference evidence="21" key="2">
    <citation type="submission" date="2017-04" db="EMBL/GenBank/DDBJ databases">
        <title>Function of individual gut microbiota members based on whole genome sequencing of pure cultures obtained from chicken caecum.</title>
        <authorList>
            <person name="Medvecky M."/>
            <person name="Cejkova D."/>
            <person name="Polansky O."/>
            <person name="Karasova D."/>
            <person name="Kubasova T."/>
            <person name="Cizek A."/>
            <person name="Rychlik I."/>
        </authorList>
    </citation>
    <scope>NUCLEOTIDE SEQUENCE [LARGE SCALE GENOMIC DNA]</scope>
    <source>
        <strain evidence="21">An109</strain>
    </source>
</reference>
<dbReference type="Proteomes" id="UP000284495">
    <property type="component" value="Unassembled WGS sequence"/>
</dbReference>
<dbReference type="InterPro" id="IPR011698">
    <property type="entry name" value="GATase_3"/>
</dbReference>
<dbReference type="EMBL" id="WDED01000002">
    <property type="protein sequence ID" value="KAB6150044.1"/>
    <property type="molecule type" value="Genomic_DNA"/>
</dbReference>
<dbReference type="SUPFAM" id="SSF52317">
    <property type="entry name" value="Class I glutamine amidotransferase-like"/>
    <property type="match status" value="1"/>
</dbReference>
<organism evidence="16 23">
    <name type="scientific">Bacteroides xylanisolvens</name>
    <dbReference type="NCBI Taxonomy" id="371601"/>
    <lineage>
        <taxon>Bacteria</taxon>
        <taxon>Pseudomonadati</taxon>
        <taxon>Bacteroidota</taxon>
        <taxon>Bacteroidia</taxon>
        <taxon>Bacteroidales</taxon>
        <taxon>Bacteroidaceae</taxon>
        <taxon>Bacteroides</taxon>
    </lineage>
</organism>
<dbReference type="CDD" id="cd05388">
    <property type="entry name" value="CobB_N"/>
    <property type="match status" value="1"/>
</dbReference>
<dbReference type="NCBIfam" id="TIGR00379">
    <property type="entry name" value="cobB"/>
    <property type="match status" value="1"/>
</dbReference>
<dbReference type="GO" id="GO:0042242">
    <property type="term" value="F:cobyrinic acid a,c-diamide synthase activity"/>
    <property type="evidence" value="ECO:0007669"/>
    <property type="project" value="UniProtKB-UniRule"/>
</dbReference>
<dbReference type="InterPro" id="IPR029062">
    <property type="entry name" value="Class_I_gatase-like"/>
</dbReference>
<keyword evidence="2 8" id="KW-0169">Cobalamin biosynthesis</keyword>
<keyword evidence="3 8" id="KW-0436">Ligase</keyword>
<evidence type="ECO:0000256" key="2">
    <source>
        <dbReference type="ARBA" id="ARBA00022573"/>
    </source>
</evidence>
<keyword evidence="7 8" id="KW-0315">Glutamine amidotransferase</keyword>
<dbReference type="Proteomes" id="UP001198461">
    <property type="component" value="Unassembled WGS sequence"/>
</dbReference>
<evidence type="ECO:0000313" key="23">
    <source>
        <dbReference type="Proteomes" id="UP000284495"/>
    </source>
</evidence>
<dbReference type="InterPro" id="IPR002586">
    <property type="entry name" value="CobQ/CobB/MinD/ParA_Nub-bd_dom"/>
</dbReference>
<dbReference type="InterPro" id="IPR004484">
    <property type="entry name" value="CbiA/CobB_synth"/>
</dbReference>
<evidence type="ECO:0000256" key="7">
    <source>
        <dbReference type="ARBA" id="ARBA00022962"/>
    </source>
</evidence>
<dbReference type="Proteomes" id="UP001197958">
    <property type="component" value="Unassembled WGS sequence"/>
</dbReference>
<gene>
    <name evidence="8" type="primary">cbiA</name>
    <name evidence="14" type="ORF">B5E52_19155</name>
    <name evidence="16" type="ORF">DW027_08680</name>
    <name evidence="15" type="ORF">DW042_18565</name>
    <name evidence="11" type="ORF">GA398_02025</name>
    <name evidence="13" type="ORF">LD004_06855</name>
    <name evidence="12" type="ORF">LDZ35_08375</name>
    <name evidence="17" type="ORF">SAMN04487924_11128</name>
    <name evidence="18" type="ORF">SAMN05216250_10283</name>
</gene>
<evidence type="ECO:0000313" key="21">
    <source>
        <dbReference type="Proteomes" id="UP000196036"/>
    </source>
</evidence>
<dbReference type="GO" id="GO:0005524">
    <property type="term" value="F:ATP binding"/>
    <property type="evidence" value="ECO:0007669"/>
    <property type="project" value="UniProtKB-UniRule"/>
</dbReference>
<comment type="catalytic activity">
    <reaction evidence="8">
        <text>cob(II)yrinate + 2 L-glutamine + 2 ATP + 2 H2O = cob(II)yrinate a,c diamide + 2 L-glutamate + 2 ADP + 2 phosphate + 2 H(+)</text>
        <dbReference type="Rhea" id="RHEA:26289"/>
        <dbReference type="ChEBI" id="CHEBI:15377"/>
        <dbReference type="ChEBI" id="CHEBI:15378"/>
        <dbReference type="ChEBI" id="CHEBI:29985"/>
        <dbReference type="ChEBI" id="CHEBI:30616"/>
        <dbReference type="ChEBI" id="CHEBI:43474"/>
        <dbReference type="ChEBI" id="CHEBI:58359"/>
        <dbReference type="ChEBI" id="CHEBI:58537"/>
        <dbReference type="ChEBI" id="CHEBI:58894"/>
        <dbReference type="ChEBI" id="CHEBI:456216"/>
        <dbReference type="EC" id="6.3.5.11"/>
    </reaction>
</comment>
<feature type="domain" description="CobQ/CobB/MinD/ParA nucleotide binding" evidence="9">
    <location>
        <begin position="11"/>
        <end position="190"/>
    </location>
</feature>
<dbReference type="PANTHER" id="PTHR43873:SF1">
    <property type="entry name" value="COBYRINATE A,C-DIAMIDE SYNTHASE"/>
    <property type="match status" value="1"/>
</dbReference>
<evidence type="ECO:0000313" key="16">
    <source>
        <dbReference type="EMBL" id="RHL38814.1"/>
    </source>
</evidence>
<dbReference type="InterPro" id="IPR027417">
    <property type="entry name" value="P-loop_NTPase"/>
</dbReference>
<dbReference type="CDD" id="cd03130">
    <property type="entry name" value="GATase1_CobB"/>
    <property type="match status" value="1"/>
</dbReference>
<dbReference type="AlphaFoldDB" id="A0A174FU16"/>
<evidence type="ECO:0000256" key="8">
    <source>
        <dbReference type="HAMAP-Rule" id="MF_00027"/>
    </source>
</evidence>
<dbReference type="Pfam" id="PF07685">
    <property type="entry name" value="GATase_3"/>
    <property type="match status" value="1"/>
</dbReference>
<feature type="site" description="Increases nucleophilicity of active site Cys" evidence="8">
    <location>
        <position position="427"/>
    </location>
</feature>
<comment type="similarity">
    <text evidence="8">Belongs to the CobB/CbiA family.</text>
</comment>
<protein>
    <recommendedName>
        <fullName evidence="8">Cobyrinate a,c-diamide synthase</fullName>
        <ecNumber evidence="8">6.3.5.11</ecNumber>
    </recommendedName>
    <alternativeName>
        <fullName evidence="8">Cobyrinic acid a,c-diamide synthetase</fullName>
    </alternativeName>
</protein>
<keyword evidence="6 8" id="KW-0460">Magnesium</keyword>
<evidence type="ECO:0000313" key="18">
    <source>
        <dbReference type="EMBL" id="SFM26618.1"/>
    </source>
</evidence>
<dbReference type="Pfam" id="PF01656">
    <property type="entry name" value="CbiA"/>
    <property type="match status" value="1"/>
</dbReference>
<dbReference type="Gene3D" id="3.40.50.880">
    <property type="match status" value="1"/>
</dbReference>
<evidence type="ECO:0000256" key="5">
    <source>
        <dbReference type="ARBA" id="ARBA00022840"/>
    </source>
</evidence>
<dbReference type="Proteomes" id="UP000284417">
    <property type="component" value="Unassembled WGS sequence"/>
</dbReference>
<evidence type="ECO:0000259" key="9">
    <source>
        <dbReference type="Pfam" id="PF01656"/>
    </source>
</evidence>
<keyword evidence="5 8" id="KW-0067">ATP-binding</keyword>
<evidence type="ECO:0000259" key="10">
    <source>
        <dbReference type="Pfam" id="PF07685"/>
    </source>
</evidence>
<evidence type="ECO:0000256" key="6">
    <source>
        <dbReference type="ARBA" id="ARBA00022842"/>
    </source>
</evidence>
<comment type="miscellaneous">
    <text evidence="8">The a and c carboxylates of cobyrinate are activated for nucleophilic attack via formation of a phosphorylated intermediate by ATP. CbiA catalyzes first the amidation of the c-carboxylate, and then that of the a-carboxylate.</text>
</comment>
<evidence type="ECO:0000313" key="17">
    <source>
        <dbReference type="EMBL" id="SEA70376.1"/>
    </source>
</evidence>
<dbReference type="EMBL" id="JAIWWW010000018">
    <property type="protein sequence ID" value="MCA4523223.1"/>
    <property type="molecule type" value="Genomic_DNA"/>
</dbReference>
<dbReference type="EMBL" id="QROC01000029">
    <property type="protein sequence ID" value="RHK92004.1"/>
    <property type="molecule type" value="Genomic_DNA"/>
</dbReference>
<dbReference type="EMBL" id="JAIWYE010000016">
    <property type="protein sequence ID" value="MCA4703332.1"/>
    <property type="molecule type" value="Genomic_DNA"/>
</dbReference>
<feature type="active site" description="Nucleophile" evidence="8">
    <location>
        <position position="334"/>
    </location>
</feature>
<reference evidence="11 24" key="5">
    <citation type="journal article" date="2019" name="Nat. Med.">
        <title>A library of human gut bacterial isolates paired with longitudinal multiomics data enables mechanistic microbiome research.</title>
        <authorList>
            <person name="Poyet M."/>
            <person name="Groussin M."/>
            <person name="Gibbons S.M."/>
            <person name="Avila-Pacheco J."/>
            <person name="Jiang X."/>
            <person name="Kearney S.M."/>
            <person name="Perrotta A.R."/>
            <person name="Berdy B."/>
            <person name="Zhao S."/>
            <person name="Lieberman T.D."/>
            <person name="Swanson P.K."/>
            <person name="Smith M."/>
            <person name="Roesemann S."/>
            <person name="Alexander J.E."/>
            <person name="Rich S.A."/>
            <person name="Livny J."/>
            <person name="Vlamakis H."/>
            <person name="Clish C."/>
            <person name="Bullock K."/>
            <person name="Deik A."/>
            <person name="Scott J."/>
            <person name="Pierce K.A."/>
            <person name="Xavier R.J."/>
            <person name="Alm E.J."/>
        </authorList>
    </citation>
    <scope>NUCLEOTIDE SEQUENCE [LARGE SCALE GENOMIC DNA]</scope>
    <source>
        <strain evidence="11 24">BIOML-A58</strain>
    </source>
</reference>
<evidence type="ECO:0000256" key="3">
    <source>
        <dbReference type="ARBA" id="ARBA00022598"/>
    </source>
</evidence>
<evidence type="ECO:0000313" key="11">
    <source>
        <dbReference type="EMBL" id="KAB6150044.1"/>
    </source>
</evidence>
<dbReference type="EMBL" id="QROO01000009">
    <property type="protein sequence ID" value="RHL38814.1"/>
    <property type="molecule type" value="Genomic_DNA"/>
</dbReference>
<dbReference type="Proteomes" id="UP000196036">
    <property type="component" value="Unassembled WGS sequence"/>
</dbReference>
<dbReference type="Proteomes" id="UP000434604">
    <property type="component" value="Unassembled WGS sequence"/>
</dbReference>
<dbReference type="UniPathway" id="UPA00148">
    <property type="reaction ID" value="UER00231"/>
</dbReference>
<evidence type="ECO:0000313" key="22">
    <source>
        <dbReference type="Proteomes" id="UP000284417"/>
    </source>
</evidence>
<comment type="domain">
    <text evidence="8">Comprises of two domains. The C-terminal domain contains the binding site for glutamine and catalyzes the hydrolysis of this substrate to glutamate and ammonia. The N-terminal domain is anticipated to bind ATP and cobyrinate and catalyzes the ultimate synthesis of the diamide product. The ammonia produced via the glutaminase domain is probably translocated to the adjacent domain via a molecular tunnel, where it reacts with an activated intermediate.</text>
</comment>
<reference evidence="19 20" key="1">
    <citation type="submission" date="2016-10" db="EMBL/GenBank/DDBJ databases">
        <authorList>
            <person name="de Groot N.N."/>
        </authorList>
    </citation>
    <scope>NUCLEOTIDE SEQUENCE [LARGE SCALE GENOMIC DNA]</scope>
    <source>
        <strain evidence="18 20">NLAE-zl-C202</strain>
        <strain evidence="17 19">NLAE-zl-G339</strain>
    </source>
</reference>
<dbReference type="EC" id="6.3.5.11" evidence="8"/>
<evidence type="ECO:0000256" key="4">
    <source>
        <dbReference type="ARBA" id="ARBA00022741"/>
    </source>
</evidence>
<dbReference type="NCBIfam" id="NF002204">
    <property type="entry name" value="PRK01077.1"/>
    <property type="match status" value="1"/>
</dbReference>
<evidence type="ECO:0000313" key="20">
    <source>
        <dbReference type="Proteomes" id="UP000183766"/>
    </source>
</evidence>
<dbReference type="GO" id="GO:0009236">
    <property type="term" value="P:cobalamin biosynthetic process"/>
    <property type="evidence" value="ECO:0007669"/>
    <property type="project" value="UniProtKB-UniRule"/>
</dbReference>
<comment type="cofactor">
    <cofactor evidence="1 8">
        <name>Mg(2+)</name>
        <dbReference type="ChEBI" id="CHEBI:18420"/>
    </cofactor>
</comment>
<reference evidence="12" key="6">
    <citation type="submission" date="2023-08" db="EMBL/GenBank/DDBJ databases">
        <title>Mucin Metabolism Genes Underlie the Key Renovations of Bacteroides xylanisolvens Genomes in Captive Great Apes.</title>
        <authorList>
            <person name="Nishida A.H."/>
        </authorList>
    </citation>
    <scope>NUCLEOTIDE SEQUENCE</scope>
    <source>
        <strain evidence="13">P13.H9</strain>
        <strain evidence="12">P19.10B</strain>
    </source>
</reference>
<name>A0A174FU16_9BACE</name>
<dbReference type="EMBL" id="NFLW01000047">
    <property type="protein sequence ID" value="OUQ63337.1"/>
    <property type="molecule type" value="Genomic_DNA"/>
</dbReference>
<dbReference type="EMBL" id="FOUM01000002">
    <property type="protein sequence ID" value="SFM26618.1"/>
    <property type="molecule type" value="Genomic_DNA"/>
</dbReference>
<dbReference type="PANTHER" id="PTHR43873">
    <property type="entry name" value="COBYRINATE A,C-DIAMIDE SYNTHASE"/>
    <property type="match status" value="1"/>
</dbReference>